<organism evidence="10 11">
    <name type="scientific">Roseburia porci</name>
    <dbReference type="NCBI Taxonomy" id="2605790"/>
    <lineage>
        <taxon>Bacteria</taxon>
        <taxon>Bacillati</taxon>
        <taxon>Bacillota</taxon>
        <taxon>Clostridia</taxon>
        <taxon>Lachnospirales</taxon>
        <taxon>Lachnospiraceae</taxon>
        <taxon>Roseburia</taxon>
    </lineage>
</organism>
<feature type="transmembrane region" description="Helical" evidence="8">
    <location>
        <begin position="79"/>
        <end position="99"/>
    </location>
</feature>
<dbReference type="GO" id="GO:0015744">
    <property type="term" value="P:succinate transport"/>
    <property type="evidence" value="ECO:0007669"/>
    <property type="project" value="TreeGrafter"/>
</dbReference>
<evidence type="ECO:0000256" key="4">
    <source>
        <dbReference type="ARBA" id="ARBA00022692"/>
    </source>
</evidence>
<evidence type="ECO:0000313" key="10">
    <source>
        <dbReference type="EMBL" id="MST75108.1"/>
    </source>
</evidence>
<keyword evidence="6 8" id="KW-0472">Membrane</keyword>
<feature type="transmembrane region" description="Helical" evidence="8">
    <location>
        <begin position="51"/>
        <end position="72"/>
    </location>
</feature>
<proteinExistence type="inferred from homology"/>
<feature type="transmembrane region" description="Helical" evidence="8">
    <location>
        <begin position="6"/>
        <end position="22"/>
    </location>
</feature>
<accession>A0A6L5YS23</accession>
<comment type="similarity">
    <text evidence="7">Belongs to the ThrE exporter (TC 2.A.79) family.</text>
</comment>
<dbReference type="RefSeq" id="WP_154430072.1">
    <property type="nucleotide sequence ID" value="NZ_VUNI01000013.1"/>
</dbReference>
<dbReference type="AlphaFoldDB" id="A0A6L5YS23"/>
<dbReference type="PANTHER" id="PTHR34390:SF1">
    <property type="entry name" value="SUCCINATE TRANSPORTER SUBUNIT YJJB-RELATED"/>
    <property type="match status" value="1"/>
</dbReference>
<evidence type="ECO:0000256" key="8">
    <source>
        <dbReference type="SAM" id="Phobius"/>
    </source>
</evidence>
<dbReference type="Pfam" id="PF12821">
    <property type="entry name" value="ThrE_2"/>
    <property type="match status" value="1"/>
</dbReference>
<evidence type="ECO:0000256" key="1">
    <source>
        <dbReference type="ARBA" id="ARBA00004651"/>
    </source>
</evidence>
<comment type="caution">
    <text evidence="10">The sequence shown here is derived from an EMBL/GenBank/DDBJ whole genome shotgun (WGS) entry which is preliminary data.</text>
</comment>
<feature type="transmembrane region" description="Helical" evidence="8">
    <location>
        <begin position="119"/>
        <end position="138"/>
    </location>
</feature>
<dbReference type="GO" id="GO:0005886">
    <property type="term" value="C:plasma membrane"/>
    <property type="evidence" value="ECO:0007669"/>
    <property type="project" value="UniProtKB-SubCell"/>
</dbReference>
<evidence type="ECO:0000259" key="9">
    <source>
        <dbReference type="Pfam" id="PF12821"/>
    </source>
</evidence>
<evidence type="ECO:0000256" key="3">
    <source>
        <dbReference type="ARBA" id="ARBA00022519"/>
    </source>
</evidence>
<dbReference type="InterPro" id="IPR050539">
    <property type="entry name" value="ThrE_Dicarb/AminoAcid_Exp"/>
</dbReference>
<keyword evidence="4 8" id="KW-0812">Transmembrane</keyword>
<feature type="transmembrane region" description="Helical" evidence="8">
    <location>
        <begin position="27"/>
        <end position="45"/>
    </location>
</feature>
<reference evidence="10 11" key="1">
    <citation type="submission" date="2019-08" db="EMBL/GenBank/DDBJ databases">
        <title>In-depth cultivation of the pig gut microbiome towards novel bacterial diversity and tailored functional studies.</title>
        <authorList>
            <person name="Wylensek D."/>
            <person name="Hitch T.C.A."/>
            <person name="Clavel T."/>
        </authorList>
    </citation>
    <scope>NUCLEOTIDE SEQUENCE [LARGE SCALE GENOMIC DNA]</scope>
    <source>
        <strain evidence="10 11">MUC/MUC-530-WT-4D</strain>
    </source>
</reference>
<keyword evidence="5 8" id="KW-1133">Transmembrane helix</keyword>
<dbReference type="Proteomes" id="UP000474024">
    <property type="component" value="Unassembled WGS sequence"/>
</dbReference>
<evidence type="ECO:0000256" key="6">
    <source>
        <dbReference type="ARBA" id="ARBA00023136"/>
    </source>
</evidence>
<gene>
    <name evidence="10" type="ORF">FYJ75_08720</name>
</gene>
<evidence type="ECO:0000256" key="7">
    <source>
        <dbReference type="ARBA" id="ARBA00034125"/>
    </source>
</evidence>
<comment type="subcellular location">
    <subcellularLocation>
        <location evidence="1">Cell membrane</location>
        <topology evidence="1">Multi-pass membrane protein</topology>
    </subcellularLocation>
</comment>
<keyword evidence="2" id="KW-1003">Cell membrane</keyword>
<sequence>MIVIQFVISMIATMAFAILFCAPRNEWLLCGLSGAIGWIVYYVMFHHNLGLVLSTTVATFMLTIFSRTLAVIRKQPATVYLLSGIFPLVPGAGIYYTAYYLITGESALCYSKGMETCEIAVSIVFGILFAFAIPQSWLNKLYGKF</sequence>
<dbReference type="PANTHER" id="PTHR34390">
    <property type="entry name" value="UPF0442 PROTEIN YJJB-RELATED"/>
    <property type="match status" value="1"/>
</dbReference>
<dbReference type="InterPro" id="IPR024528">
    <property type="entry name" value="ThrE_2"/>
</dbReference>
<keyword evidence="11" id="KW-1185">Reference proteome</keyword>
<protein>
    <submittedName>
        <fullName evidence="10">Threonine/serine exporter</fullName>
    </submittedName>
</protein>
<evidence type="ECO:0000313" key="11">
    <source>
        <dbReference type="Proteomes" id="UP000474024"/>
    </source>
</evidence>
<evidence type="ECO:0000256" key="5">
    <source>
        <dbReference type="ARBA" id="ARBA00022989"/>
    </source>
</evidence>
<dbReference type="EMBL" id="VUNI01000013">
    <property type="protein sequence ID" value="MST75108.1"/>
    <property type="molecule type" value="Genomic_DNA"/>
</dbReference>
<feature type="domain" description="Threonine/Serine exporter ThrE" evidence="9">
    <location>
        <begin position="5"/>
        <end position="130"/>
    </location>
</feature>
<name>A0A6L5YS23_9FIRM</name>
<evidence type="ECO:0000256" key="2">
    <source>
        <dbReference type="ARBA" id="ARBA00022475"/>
    </source>
</evidence>
<keyword evidence="3" id="KW-0997">Cell inner membrane</keyword>